<dbReference type="EMBL" id="JADYTN010000013">
    <property type="protein sequence ID" value="MCF2563885.1"/>
    <property type="molecule type" value="Genomic_DNA"/>
</dbReference>
<gene>
    <name evidence="9" type="ORF">I6E12_07145</name>
</gene>
<dbReference type="Pfam" id="PF01288">
    <property type="entry name" value="HPPK"/>
    <property type="match status" value="1"/>
</dbReference>
<evidence type="ECO:0000256" key="5">
    <source>
        <dbReference type="ARBA" id="ARBA00022777"/>
    </source>
</evidence>
<keyword evidence="7" id="KW-0289">Folate biosynthesis</keyword>
<dbReference type="EC" id="2.7.6.3" evidence="2"/>
<evidence type="ECO:0000256" key="4">
    <source>
        <dbReference type="ARBA" id="ARBA00022741"/>
    </source>
</evidence>
<keyword evidence="10" id="KW-1185">Reference proteome</keyword>
<dbReference type="InterPro" id="IPR035907">
    <property type="entry name" value="Hppk_sf"/>
</dbReference>
<evidence type="ECO:0000259" key="8">
    <source>
        <dbReference type="Pfam" id="PF01288"/>
    </source>
</evidence>
<dbReference type="SUPFAM" id="SSF55083">
    <property type="entry name" value="6-hydroxymethyl-7,8-dihydropterin pyrophosphokinase, HPPK"/>
    <property type="match status" value="1"/>
</dbReference>
<evidence type="ECO:0000313" key="10">
    <source>
        <dbReference type="Proteomes" id="UP001200470"/>
    </source>
</evidence>
<evidence type="ECO:0000256" key="1">
    <source>
        <dbReference type="ARBA" id="ARBA00005051"/>
    </source>
</evidence>
<dbReference type="Proteomes" id="UP001200470">
    <property type="component" value="Unassembled WGS sequence"/>
</dbReference>
<evidence type="ECO:0000256" key="3">
    <source>
        <dbReference type="ARBA" id="ARBA00022679"/>
    </source>
</evidence>
<evidence type="ECO:0000256" key="2">
    <source>
        <dbReference type="ARBA" id="ARBA00013253"/>
    </source>
</evidence>
<comment type="pathway">
    <text evidence="1">Cofactor biosynthesis; tetrahydrofolate biosynthesis; 2-amino-4-hydroxy-6-hydroxymethyl-7,8-dihydropteridine diphosphate from 7,8-dihydroneopterin triphosphate: step 4/4.</text>
</comment>
<name>A0ABS9CGA9_9BACT</name>
<keyword evidence="5" id="KW-0418">Kinase</keyword>
<keyword evidence="3" id="KW-0808">Transferase</keyword>
<reference evidence="9 10" key="1">
    <citation type="submission" date="2020-12" db="EMBL/GenBank/DDBJ databases">
        <title>Whole genome sequences of gut porcine anaerobes.</title>
        <authorList>
            <person name="Kubasova T."/>
            <person name="Jahodarova E."/>
            <person name="Rychlik I."/>
        </authorList>
    </citation>
    <scope>NUCLEOTIDE SEQUENCE [LARGE SCALE GENOMIC DNA]</scope>
    <source>
        <strain evidence="9 10">An925</strain>
    </source>
</reference>
<comment type="caution">
    <text evidence="9">The sequence shown here is derived from an EMBL/GenBank/DDBJ whole genome shotgun (WGS) entry which is preliminary data.</text>
</comment>
<evidence type="ECO:0000256" key="6">
    <source>
        <dbReference type="ARBA" id="ARBA00022840"/>
    </source>
</evidence>
<accession>A0ABS9CGA9</accession>
<organism evidence="9 10">
    <name type="scientific">Xylanibacter brevis</name>
    <dbReference type="NCBI Taxonomy" id="83231"/>
    <lineage>
        <taxon>Bacteria</taxon>
        <taxon>Pseudomonadati</taxon>
        <taxon>Bacteroidota</taxon>
        <taxon>Bacteroidia</taxon>
        <taxon>Bacteroidales</taxon>
        <taxon>Prevotellaceae</taxon>
        <taxon>Xylanibacter</taxon>
    </lineage>
</organism>
<sequence>MATVIISLGSNHRQAAHIQWASQWLQTMLTDTTCSRLLWTADIKGSGIMYMNRLIKGTTDLSADSLNALLKAAEQRCGRQGSRVSVDLDLMQYDQQRLHLRDWPRPYIQQLINDIL</sequence>
<evidence type="ECO:0000256" key="7">
    <source>
        <dbReference type="ARBA" id="ARBA00022909"/>
    </source>
</evidence>
<dbReference type="Gene3D" id="3.30.70.560">
    <property type="entry name" value="7,8-Dihydro-6-hydroxymethylpterin-pyrophosphokinase HPPK"/>
    <property type="match status" value="1"/>
</dbReference>
<feature type="domain" description="7,8-dihydro-6-hydroxymethylpterin-pyrophosphokinase" evidence="8">
    <location>
        <begin position="5"/>
        <end position="109"/>
    </location>
</feature>
<keyword evidence="4" id="KW-0547">Nucleotide-binding</keyword>
<dbReference type="RefSeq" id="WP_094433969.1">
    <property type="nucleotide sequence ID" value="NZ_JADYTN010000013.1"/>
</dbReference>
<protein>
    <recommendedName>
        <fullName evidence="2">2-amino-4-hydroxy-6-hydroxymethyldihydropteridine diphosphokinase</fullName>
        <ecNumber evidence="2">2.7.6.3</ecNumber>
    </recommendedName>
</protein>
<evidence type="ECO:0000313" key="9">
    <source>
        <dbReference type="EMBL" id="MCF2563885.1"/>
    </source>
</evidence>
<dbReference type="InterPro" id="IPR000550">
    <property type="entry name" value="Hppk"/>
</dbReference>
<keyword evidence="6" id="KW-0067">ATP-binding</keyword>
<proteinExistence type="predicted"/>